<keyword evidence="3" id="KW-1185">Reference proteome</keyword>
<dbReference type="EMBL" id="FUWL01000012">
    <property type="protein sequence ID" value="SJZ64633.1"/>
    <property type="molecule type" value="Genomic_DNA"/>
</dbReference>
<evidence type="ECO:0000313" key="2">
    <source>
        <dbReference type="EMBL" id="SJZ64633.1"/>
    </source>
</evidence>
<dbReference type="InterPro" id="IPR050484">
    <property type="entry name" value="Transf_Hexapept/Carb_Anhydrase"/>
</dbReference>
<evidence type="ECO:0000313" key="3">
    <source>
        <dbReference type="Proteomes" id="UP000030125"/>
    </source>
</evidence>
<dbReference type="Pfam" id="PF00132">
    <property type="entry name" value="Hexapep"/>
    <property type="match status" value="2"/>
</dbReference>
<dbReference type="InterPro" id="IPR001451">
    <property type="entry name" value="Hexapep"/>
</dbReference>
<name>A0A099WYQ3_PORCN</name>
<keyword evidence="1" id="KW-0808">Transferase</keyword>
<evidence type="ECO:0000313" key="4">
    <source>
        <dbReference type="Proteomes" id="UP000189956"/>
    </source>
</evidence>
<dbReference type="RefSeq" id="WP_036844979.1">
    <property type="nucleotide sequence ID" value="NZ_CALTZT010000036.1"/>
</dbReference>
<dbReference type="STRING" id="36874.HQ34_02020"/>
<protein>
    <submittedName>
        <fullName evidence="1 2">Acetyltransferase</fullName>
    </submittedName>
</protein>
<dbReference type="AlphaFoldDB" id="A0A099WYQ3"/>
<gene>
    <name evidence="1" type="ORF">HQ35_05565</name>
    <name evidence="2" type="ORF">SAMN02745205_01466</name>
</gene>
<dbReference type="InterPro" id="IPR011004">
    <property type="entry name" value="Trimer_LpxA-like_sf"/>
</dbReference>
<dbReference type="Proteomes" id="UP000189956">
    <property type="component" value="Unassembled WGS sequence"/>
</dbReference>
<dbReference type="Proteomes" id="UP000030125">
    <property type="component" value="Unassembled WGS sequence"/>
</dbReference>
<dbReference type="GO" id="GO:0016740">
    <property type="term" value="F:transferase activity"/>
    <property type="evidence" value="ECO:0007669"/>
    <property type="project" value="UniProtKB-KW"/>
</dbReference>
<dbReference type="PANTHER" id="PTHR13061">
    <property type="entry name" value="DYNACTIN SUBUNIT P25"/>
    <property type="match status" value="1"/>
</dbReference>
<dbReference type="eggNOG" id="COG0663">
    <property type="taxonomic scope" value="Bacteria"/>
</dbReference>
<dbReference type="EMBL" id="JQJD01000040">
    <property type="protein sequence ID" value="KGN80432.1"/>
    <property type="molecule type" value="Genomic_DNA"/>
</dbReference>
<accession>A0A099WYQ3</accession>
<organism evidence="1 3">
    <name type="scientific">Porphyromonas cangingivalis</name>
    <dbReference type="NCBI Taxonomy" id="36874"/>
    <lineage>
        <taxon>Bacteria</taxon>
        <taxon>Pseudomonadati</taxon>
        <taxon>Bacteroidota</taxon>
        <taxon>Bacteroidia</taxon>
        <taxon>Bacteroidales</taxon>
        <taxon>Porphyromonadaceae</taxon>
        <taxon>Porphyromonas</taxon>
    </lineage>
</organism>
<dbReference type="SUPFAM" id="SSF51161">
    <property type="entry name" value="Trimeric LpxA-like enzymes"/>
    <property type="match status" value="1"/>
</dbReference>
<dbReference type="InterPro" id="IPR047324">
    <property type="entry name" value="LbH_gamma_CA-like"/>
</dbReference>
<dbReference type="OrthoDB" id="9803036at2"/>
<reference evidence="1 3" key="1">
    <citation type="submission" date="2014-08" db="EMBL/GenBank/DDBJ databases">
        <title>Porphyromonas cangingivalis strain:COT-109_OH1386 Genome sequencing.</title>
        <authorList>
            <person name="Wallis C."/>
            <person name="Deusch O."/>
            <person name="O'Flynn C."/>
            <person name="Davis I."/>
            <person name="Jospin G."/>
            <person name="Darling A.E."/>
            <person name="Coil D.A."/>
            <person name="Alexiev A."/>
            <person name="Horsfall A."/>
            <person name="Kirkwood N."/>
            <person name="Harris S."/>
            <person name="Eisen J.A."/>
        </authorList>
    </citation>
    <scope>NUCLEOTIDE SEQUENCE [LARGE SCALE GENOMIC DNA]</scope>
    <source>
        <strain evidence="3">COT-109 OH1386</strain>
        <strain evidence="1">COT-109_OH1386</strain>
    </source>
</reference>
<evidence type="ECO:0000313" key="1">
    <source>
        <dbReference type="EMBL" id="KGN80432.1"/>
    </source>
</evidence>
<proteinExistence type="predicted"/>
<reference evidence="2 4" key="2">
    <citation type="submission" date="2017-02" db="EMBL/GenBank/DDBJ databases">
        <authorList>
            <person name="Peterson S.W."/>
        </authorList>
    </citation>
    <scope>NUCLEOTIDE SEQUENCE [LARGE SCALE GENOMIC DNA]</scope>
    <source>
        <strain evidence="2 4">ATCC 700135</strain>
    </source>
</reference>
<dbReference type="Gene3D" id="2.160.10.10">
    <property type="entry name" value="Hexapeptide repeat proteins"/>
    <property type="match status" value="1"/>
</dbReference>
<dbReference type="CDD" id="cd04645">
    <property type="entry name" value="LbH_gamma_CA_like"/>
    <property type="match status" value="1"/>
</dbReference>
<sequence>MAIIQTVRGFTPEIHSSCFLAANAVVVGDVVIGEGSSVWFSAVVRGDVNSIRIGKNVNVQDGAVIHTLYQKSVSILEDNVSIGHNAIIHGAKVEEGALIGMGAIIMDNAVVGAGAIVAAGSVVLSGTEIPAGALYAGVPAKFVKMVDPEQARTMNKRIADNYQMYASWFPPQE</sequence>
<dbReference type="PANTHER" id="PTHR13061:SF29">
    <property type="entry name" value="GAMMA CARBONIC ANHYDRASE-LIKE 1, MITOCHONDRIAL-RELATED"/>
    <property type="match status" value="1"/>
</dbReference>